<proteinExistence type="predicted"/>
<protein>
    <submittedName>
        <fullName evidence="2">Uncharacterized protein</fullName>
    </submittedName>
</protein>
<evidence type="ECO:0000256" key="1">
    <source>
        <dbReference type="SAM" id="MobiDB-lite"/>
    </source>
</evidence>
<feature type="compositionally biased region" description="Basic and acidic residues" evidence="1">
    <location>
        <begin position="45"/>
        <end position="56"/>
    </location>
</feature>
<dbReference type="Proteomes" id="UP000324222">
    <property type="component" value="Unassembled WGS sequence"/>
</dbReference>
<evidence type="ECO:0000313" key="3">
    <source>
        <dbReference type="Proteomes" id="UP000324222"/>
    </source>
</evidence>
<evidence type="ECO:0000313" key="2">
    <source>
        <dbReference type="EMBL" id="MPC85593.1"/>
    </source>
</evidence>
<dbReference type="AlphaFoldDB" id="A0A5B7ITB0"/>
<name>A0A5B7ITB0_PORTR</name>
<dbReference type="EMBL" id="VSRR010068911">
    <property type="protein sequence ID" value="MPC85593.1"/>
    <property type="molecule type" value="Genomic_DNA"/>
</dbReference>
<comment type="caution">
    <text evidence="2">The sequence shown here is derived from an EMBL/GenBank/DDBJ whole genome shotgun (WGS) entry which is preliminary data.</text>
</comment>
<sequence length="69" mass="7598">MWGRGNTCRGEFLGLGGQEAGGEIDGAWDLRSEKRAESGNWESVAWRESECHESRKNAGRPSLHSTPPL</sequence>
<accession>A0A5B7ITB0</accession>
<gene>
    <name evidence="2" type="ORF">E2C01_080373</name>
</gene>
<keyword evidence="3" id="KW-1185">Reference proteome</keyword>
<feature type="region of interest" description="Disordered" evidence="1">
    <location>
        <begin position="39"/>
        <end position="69"/>
    </location>
</feature>
<organism evidence="2 3">
    <name type="scientific">Portunus trituberculatus</name>
    <name type="common">Swimming crab</name>
    <name type="synonym">Neptunus trituberculatus</name>
    <dbReference type="NCBI Taxonomy" id="210409"/>
    <lineage>
        <taxon>Eukaryota</taxon>
        <taxon>Metazoa</taxon>
        <taxon>Ecdysozoa</taxon>
        <taxon>Arthropoda</taxon>
        <taxon>Crustacea</taxon>
        <taxon>Multicrustacea</taxon>
        <taxon>Malacostraca</taxon>
        <taxon>Eumalacostraca</taxon>
        <taxon>Eucarida</taxon>
        <taxon>Decapoda</taxon>
        <taxon>Pleocyemata</taxon>
        <taxon>Brachyura</taxon>
        <taxon>Eubrachyura</taxon>
        <taxon>Portunoidea</taxon>
        <taxon>Portunidae</taxon>
        <taxon>Portuninae</taxon>
        <taxon>Portunus</taxon>
    </lineage>
</organism>
<reference evidence="2 3" key="1">
    <citation type="submission" date="2019-05" db="EMBL/GenBank/DDBJ databases">
        <title>Another draft genome of Portunus trituberculatus and its Hox gene families provides insights of decapod evolution.</title>
        <authorList>
            <person name="Jeong J.-H."/>
            <person name="Song I."/>
            <person name="Kim S."/>
            <person name="Choi T."/>
            <person name="Kim D."/>
            <person name="Ryu S."/>
            <person name="Kim W."/>
        </authorList>
    </citation>
    <scope>NUCLEOTIDE SEQUENCE [LARGE SCALE GENOMIC DNA]</scope>
    <source>
        <tissue evidence="2">Muscle</tissue>
    </source>
</reference>